<keyword evidence="2" id="KW-1185">Reference proteome</keyword>
<organism evidence="1 2">
    <name type="scientific">Ixodes persulcatus</name>
    <name type="common">Taiga tick</name>
    <dbReference type="NCBI Taxonomy" id="34615"/>
    <lineage>
        <taxon>Eukaryota</taxon>
        <taxon>Metazoa</taxon>
        <taxon>Ecdysozoa</taxon>
        <taxon>Arthropoda</taxon>
        <taxon>Chelicerata</taxon>
        <taxon>Arachnida</taxon>
        <taxon>Acari</taxon>
        <taxon>Parasitiformes</taxon>
        <taxon>Ixodida</taxon>
        <taxon>Ixodoidea</taxon>
        <taxon>Ixodidae</taxon>
        <taxon>Ixodinae</taxon>
        <taxon>Ixodes</taxon>
    </lineage>
</organism>
<evidence type="ECO:0000313" key="1">
    <source>
        <dbReference type="EMBL" id="KAG0433771.1"/>
    </source>
</evidence>
<gene>
    <name evidence="1" type="ORF">HPB47_019581</name>
</gene>
<dbReference type="EMBL" id="JABSTQ010009032">
    <property type="protein sequence ID" value="KAG0433771.1"/>
    <property type="molecule type" value="Genomic_DNA"/>
</dbReference>
<evidence type="ECO:0000313" key="2">
    <source>
        <dbReference type="Proteomes" id="UP000805193"/>
    </source>
</evidence>
<dbReference type="Proteomes" id="UP000805193">
    <property type="component" value="Unassembled WGS sequence"/>
</dbReference>
<protein>
    <submittedName>
        <fullName evidence="1">Uncharacterized protein</fullName>
    </submittedName>
</protein>
<comment type="caution">
    <text evidence="1">The sequence shown here is derived from an EMBL/GenBank/DDBJ whole genome shotgun (WGS) entry which is preliminary data.</text>
</comment>
<accession>A0AC60QIL8</accession>
<reference evidence="1 2" key="1">
    <citation type="journal article" date="2020" name="Cell">
        <title>Large-Scale Comparative Analyses of Tick Genomes Elucidate Their Genetic Diversity and Vector Capacities.</title>
        <authorList>
            <consortium name="Tick Genome and Microbiome Consortium (TIGMIC)"/>
            <person name="Jia N."/>
            <person name="Wang J."/>
            <person name="Shi W."/>
            <person name="Du L."/>
            <person name="Sun Y."/>
            <person name="Zhan W."/>
            <person name="Jiang J.F."/>
            <person name="Wang Q."/>
            <person name="Zhang B."/>
            <person name="Ji P."/>
            <person name="Bell-Sakyi L."/>
            <person name="Cui X.M."/>
            <person name="Yuan T.T."/>
            <person name="Jiang B.G."/>
            <person name="Yang W.F."/>
            <person name="Lam T.T."/>
            <person name="Chang Q.C."/>
            <person name="Ding S.J."/>
            <person name="Wang X.J."/>
            <person name="Zhu J.G."/>
            <person name="Ruan X.D."/>
            <person name="Zhao L."/>
            <person name="Wei J.T."/>
            <person name="Ye R.Z."/>
            <person name="Que T.C."/>
            <person name="Du C.H."/>
            <person name="Zhou Y.H."/>
            <person name="Cheng J.X."/>
            <person name="Dai P.F."/>
            <person name="Guo W.B."/>
            <person name="Han X.H."/>
            <person name="Huang E.J."/>
            <person name="Li L.F."/>
            <person name="Wei W."/>
            <person name="Gao Y.C."/>
            <person name="Liu J.Z."/>
            <person name="Shao H.Z."/>
            <person name="Wang X."/>
            <person name="Wang C.C."/>
            <person name="Yang T.C."/>
            <person name="Huo Q.B."/>
            <person name="Li W."/>
            <person name="Chen H.Y."/>
            <person name="Chen S.E."/>
            <person name="Zhou L.G."/>
            <person name="Ni X.B."/>
            <person name="Tian J.H."/>
            <person name="Sheng Y."/>
            <person name="Liu T."/>
            <person name="Pan Y.S."/>
            <person name="Xia L.Y."/>
            <person name="Li J."/>
            <person name="Zhao F."/>
            <person name="Cao W.C."/>
        </authorList>
    </citation>
    <scope>NUCLEOTIDE SEQUENCE [LARGE SCALE GENOMIC DNA]</scope>
    <source>
        <strain evidence="1">Iper-2018</strain>
    </source>
</reference>
<sequence length="145" mass="16266">MESLRVVQEERLEQSPMPRQSVTCIKPEDAPFIKRLKERVGFKEEGHSEREEPDRREPLDLEDEKPTVVVLGEGDLTAEQAEALEAEKVPADGRIRFQKPSKRKEEAKPKPEAKRSKGADGGSSAVKNVRLLSFADEDEDASESP</sequence>
<proteinExistence type="predicted"/>
<name>A0AC60QIL8_IXOPE</name>